<dbReference type="CDD" id="cd02440">
    <property type="entry name" value="AdoMet_MTases"/>
    <property type="match status" value="1"/>
</dbReference>
<dbReference type="InterPro" id="IPR029063">
    <property type="entry name" value="SAM-dependent_MTases_sf"/>
</dbReference>
<feature type="domain" description="Methyltransferase" evidence="1">
    <location>
        <begin position="50"/>
        <end position="149"/>
    </location>
</feature>
<protein>
    <recommendedName>
        <fullName evidence="1">Methyltransferase domain-containing protein</fullName>
    </recommendedName>
</protein>
<dbReference type="Pfam" id="PF13847">
    <property type="entry name" value="Methyltransf_31"/>
    <property type="match status" value="1"/>
</dbReference>
<accession>A0A3B0UDJ1</accession>
<dbReference type="InterPro" id="IPR025714">
    <property type="entry name" value="Methyltranfer_dom"/>
</dbReference>
<name>A0A3B0UDJ1_9ZZZZ</name>
<proteinExistence type="predicted"/>
<reference evidence="2" key="1">
    <citation type="submission" date="2018-06" db="EMBL/GenBank/DDBJ databases">
        <authorList>
            <person name="Zhirakovskaya E."/>
        </authorList>
    </citation>
    <scope>NUCLEOTIDE SEQUENCE</scope>
</reference>
<dbReference type="PANTHER" id="PTHR43861">
    <property type="entry name" value="TRANS-ACONITATE 2-METHYLTRANSFERASE-RELATED"/>
    <property type="match status" value="1"/>
</dbReference>
<dbReference type="EMBL" id="UOES01000422">
    <property type="protein sequence ID" value="VAW28588.1"/>
    <property type="molecule type" value="Genomic_DNA"/>
</dbReference>
<gene>
    <name evidence="2" type="ORF">MNBD_BACTEROID06-271</name>
</gene>
<dbReference type="Gene3D" id="3.40.50.150">
    <property type="entry name" value="Vaccinia Virus protein VP39"/>
    <property type="match status" value="1"/>
</dbReference>
<organism evidence="2">
    <name type="scientific">hydrothermal vent metagenome</name>
    <dbReference type="NCBI Taxonomy" id="652676"/>
    <lineage>
        <taxon>unclassified sequences</taxon>
        <taxon>metagenomes</taxon>
        <taxon>ecological metagenomes</taxon>
    </lineage>
</organism>
<dbReference type="PANTHER" id="PTHR43861:SF1">
    <property type="entry name" value="TRANS-ACONITATE 2-METHYLTRANSFERASE"/>
    <property type="match status" value="1"/>
</dbReference>
<dbReference type="SUPFAM" id="SSF53335">
    <property type="entry name" value="S-adenosyl-L-methionine-dependent methyltransferases"/>
    <property type="match status" value="1"/>
</dbReference>
<sequence>MNPLSDHKIIHSWKQNASPWIKAIDNDEIESRITTTNKAIITQIKKQAPTSVIDIGCGEGWLVNALAKEGIDTLGIDAIPAFIHYANKHKKGRYKNLSYEELATKPVKEKFDLAVSNFSLLGEESVELVFNKVPNLLTPKGGFLVQTIHPCFVNNIETYTNGWQTGSWKGFNSDFKDPAPWYFRTLSSWSALFNKNGLSLRHIYEPKDKTSGQIASIIFYAKLAN</sequence>
<evidence type="ECO:0000313" key="2">
    <source>
        <dbReference type="EMBL" id="VAW28588.1"/>
    </source>
</evidence>
<dbReference type="AlphaFoldDB" id="A0A3B0UDJ1"/>
<evidence type="ECO:0000259" key="1">
    <source>
        <dbReference type="Pfam" id="PF13847"/>
    </source>
</evidence>